<proteinExistence type="predicted"/>
<reference evidence="2 3" key="1">
    <citation type="submission" date="2021-06" db="EMBL/GenBank/DDBJ databases">
        <authorList>
            <person name="Kallberg Y."/>
            <person name="Tangrot J."/>
            <person name="Rosling A."/>
        </authorList>
    </citation>
    <scope>NUCLEOTIDE SEQUENCE [LARGE SCALE GENOMIC DNA]</scope>
    <source>
        <strain evidence="2 3">120-4 pot B 10/14</strain>
    </source>
</reference>
<organism evidence="2 3">
    <name type="scientific">Gigaspora margarita</name>
    <dbReference type="NCBI Taxonomy" id="4874"/>
    <lineage>
        <taxon>Eukaryota</taxon>
        <taxon>Fungi</taxon>
        <taxon>Fungi incertae sedis</taxon>
        <taxon>Mucoromycota</taxon>
        <taxon>Glomeromycotina</taxon>
        <taxon>Glomeromycetes</taxon>
        <taxon>Diversisporales</taxon>
        <taxon>Gigasporaceae</taxon>
        <taxon>Gigaspora</taxon>
    </lineage>
</organism>
<evidence type="ECO:0000313" key="3">
    <source>
        <dbReference type="Proteomes" id="UP000789901"/>
    </source>
</evidence>
<keyword evidence="1" id="KW-0175">Coiled coil</keyword>
<protein>
    <submittedName>
        <fullName evidence="2">40873_t:CDS:1</fullName>
    </submittedName>
</protein>
<evidence type="ECO:0000313" key="2">
    <source>
        <dbReference type="EMBL" id="CAG8651263.1"/>
    </source>
</evidence>
<gene>
    <name evidence="2" type="ORF">GMARGA_LOCUS9367</name>
</gene>
<dbReference type="EMBL" id="CAJVQB010005018">
    <property type="protein sequence ID" value="CAG8651263.1"/>
    <property type="molecule type" value="Genomic_DNA"/>
</dbReference>
<dbReference type="Proteomes" id="UP000789901">
    <property type="component" value="Unassembled WGS sequence"/>
</dbReference>
<sequence length="475" mass="55861">MTDKSVDPPSNKTCDNCHESKEIKEFLKNNKVLIWCQSCRDKRKISRLNKSTNQRHDTTITYSDISEFVYNSLISLENTNDFYEDDNTELVISFDIELSSFISMILDKDDKENFDNNENFILKLHVIQQNLLKKAMRQVKHPNPEVHRDTPIRIERYNSTTVEIREFIKKKQLKGYENLTVQQTYFWWSKESQKMYHRNPDPFILTKLLLTELNQEIIIDITVPTPALGFLTVLFYQLPHNNFDAVQIDATYGTNKMGWELYAIMGVIDGTGFPISYLLISAGKNFSEINATQKVWPNVRLQLCFWHVLRAIKQRVASNQPISNCSYDPTVAYQECSSVDPFWKKSNNCEFVNPFCFHNPKVLEILTIKESIIEYEDNYTIEGGNDNEDNEYEIEADKEQEIYNQNLNHLNNLLNKAKNLLEKSHEKSKGHLWLRNVYSNFKPLKKMVVDIETLENQHTMPRISKDFNRNTLYWD</sequence>
<comment type="caution">
    <text evidence="2">The sequence shown here is derived from an EMBL/GenBank/DDBJ whole genome shotgun (WGS) entry which is preliminary data.</text>
</comment>
<name>A0ABN7UQ94_GIGMA</name>
<accession>A0ABN7UQ94</accession>
<feature type="coiled-coil region" evidence="1">
    <location>
        <begin position="400"/>
        <end position="427"/>
    </location>
</feature>
<keyword evidence="3" id="KW-1185">Reference proteome</keyword>
<evidence type="ECO:0000256" key="1">
    <source>
        <dbReference type="SAM" id="Coils"/>
    </source>
</evidence>